<gene>
    <name evidence="9" type="primary">yheS</name>
    <name evidence="9" type="ORF">CRYO30217_02446</name>
</gene>
<evidence type="ECO:0000256" key="2">
    <source>
        <dbReference type="ARBA" id="ARBA00022741"/>
    </source>
</evidence>
<evidence type="ECO:0000256" key="1">
    <source>
        <dbReference type="ARBA" id="ARBA00022737"/>
    </source>
</evidence>
<keyword evidence="6" id="KW-0175">Coiled coil</keyword>
<sequence>MISTTNLSLFFGGQELYSNISLSITKQDKIGLTGKNGAGKSTFLKLILGMYKPDEGSLSVAKGTKICYLPQEIISRSNEKIIDEVCNSNEDLTKISDRLDEINHQLATREDYESDSYLGLLDELADLNDKFNVQGGHGVREQAEVVLKGLGFSPEDLERPMGEFSGGWQMRVELAKLLVQNPDVLLLDEPTNHLDIESIEWLEDYLKKYSGAIILISHDRSFLDGITNRTIEINNRKFYDYNCNFSTYQVRREEEMVQQVQAYNNQQREIAQAERLINKFRAKSSKASFAQSLIKKLDKMNRIELDEVDSSAVAFRFPEPNPSGKLVAELEDVGKTYGEKEILSDVRFNIGKGEKIALIGKNGMGKSTFIKMLVGDTDYEGTIKLGHNVNIGYFAQDETAKLDPNMTVFETIDEVAVGEVRKNVRNILGSFLFSGDDTEKKVSVLSGGEKTRLALCKLLLEPYNFLILDEPTNHLDIVSKEVLQDALKEYSGTVLVVSHDRTFLDGLSDRIYYIKNKNISIYFDTVNDFLKQLKDDKFNTNARASSGKKNKSKAKEKVNHKEKRELENQLKKVERKIEKLEAEIADLQNKVAAGDYEGEEIFSNIEDLNEKLSANMQEWETVTEKLID</sequence>
<feature type="domain" description="ABC transporter" evidence="8">
    <location>
        <begin position="328"/>
        <end position="541"/>
    </location>
</feature>
<protein>
    <recommendedName>
        <fullName evidence="5">Probable ATP-binding protein YbiT</fullName>
    </recommendedName>
</protein>
<dbReference type="AlphaFoldDB" id="A0A916JNT1"/>
<keyword evidence="2" id="KW-0547">Nucleotide-binding</keyword>
<evidence type="ECO:0000256" key="3">
    <source>
        <dbReference type="ARBA" id="ARBA00022840"/>
    </source>
</evidence>
<evidence type="ECO:0000313" key="10">
    <source>
        <dbReference type="Proteomes" id="UP000683507"/>
    </source>
</evidence>
<dbReference type="GO" id="GO:0005524">
    <property type="term" value="F:ATP binding"/>
    <property type="evidence" value="ECO:0007669"/>
    <property type="project" value="UniProtKB-KW"/>
</dbReference>
<dbReference type="InterPro" id="IPR003439">
    <property type="entry name" value="ABC_transporter-like_ATP-bd"/>
</dbReference>
<dbReference type="InterPro" id="IPR017871">
    <property type="entry name" value="ABC_transporter-like_CS"/>
</dbReference>
<dbReference type="InterPro" id="IPR027417">
    <property type="entry name" value="P-loop_NTPase"/>
</dbReference>
<accession>A0A916JNT1</accession>
<feature type="compositionally biased region" description="Basic and acidic residues" evidence="7">
    <location>
        <begin position="553"/>
        <end position="565"/>
    </location>
</feature>
<feature type="coiled-coil region" evidence="6">
    <location>
        <begin position="256"/>
        <end position="283"/>
    </location>
</feature>
<dbReference type="InterPro" id="IPR032781">
    <property type="entry name" value="ABC_tran_Xtn"/>
</dbReference>
<keyword evidence="10" id="KW-1185">Reference proteome</keyword>
<evidence type="ECO:0000256" key="4">
    <source>
        <dbReference type="ARBA" id="ARBA00061551"/>
    </source>
</evidence>
<evidence type="ECO:0000313" key="9">
    <source>
        <dbReference type="EMBL" id="CAG5084364.1"/>
    </source>
</evidence>
<dbReference type="PROSITE" id="PS50893">
    <property type="entry name" value="ABC_TRANSPORTER_2"/>
    <property type="match status" value="2"/>
</dbReference>
<dbReference type="Pfam" id="PF12848">
    <property type="entry name" value="ABC_tran_Xtn"/>
    <property type="match status" value="1"/>
</dbReference>
<dbReference type="PANTHER" id="PTHR42855:SF2">
    <property type="entry name" value="DRUG RESISTANCE ABC TRANSPORTER,ATP-BINDING PROTEIN"/>
    <property type="match status" value="1"/>
</dbReference>
<feature type="region of interest" description="Disordered" evidence="7">
    <location>
        <begin position="541"/>
        <end position="565"/>
    </location>
</feature>
<dbReference type="SMART" id="SM00382">
    <property type="entry name" value="AAA"/>
    <property type="match status" value="2"/>
</dbReference>
<evidence type="ECO:0000256" key="6">
    <source>
        <dbReference type="SAM" id="Coils"/>
    </source>
</evidence>
<dbReference type="FunFam" id="3.40.50.300:FF:000011">
    <property type="entry name" value="Putative ABC transporter ATP-binding component"/>
    <property type="match status" value="1"/>
</dbReference>
<comment type="similarity">
    <text evidence="4">Belongs to the ABC transporter superfamily. ABCF family. YbiT subfamily.</text>
</comment>
<feature type="domain" description="ABC transporter" evidence="8">
    <location>
        <begin position="2"/>
        <end position="260"/>
    </location>
</feature>
<dbReference type="PANTHER" id="PTHR42855">
    <property type="entry name" value="ABC TRANSPORTER ATP-BINDING SUBUNIT"/>
    <property type="match status" value="1"/>
</dbReference>
<dbReference type="GO" id="GO:0016887">
    <property type="term" value="F:ATP hydrolysis activity"/>
    <property type="evidence" value="ECO:0007669"/>
    <property type="project" value="InterPro"/>
</dbReference>
<reference evidence="9" key="1">
    <citation type="submission" date="2021-04" db="EMBL/GenBank/DDBJ databases">
        <authorList>
            <person name="Rodrigo-Torres L."/>
            <person name="Arahal R. D."/>
            <person name="Lucena T."/>
        </authorList>
    </citation>
    <scope>NUCLEOTIDE SEQUENCE</scope>
    <source>
        <strain evidence="9">AS29M-1</strain>
    </source>
</reference>
<dbReference type="PROSITE" id="PS00211">
    <property type="entry name" value="ABC_TRANSPORTER_1"/>
    <property type="match status" value="2"/>
</dbReference>
<evidence type="ECO:0000256" key="7">
    <source>
        <dbReference type="SAM" id="MobiDB-lite"/>
    </source>
</evidence>
<dbReference type="RefSeq" id="WP_258542676.1">
    <property type="nucleotide sequence ID" value="NZ_OU015584.1"/>
</dbReference>
<dbReference type="InterPro" id="IPR003593">
    <property type="entry name" value="AAA+_ATPase"/>
</dbReference>
<dbReference type="KEGG" id="ptan:CRYO30217_02446"/>
<dbReference type="Gene3D" id="3.40.50.300">
    <property type="entry name" value="P-loop containing nucleotide triphosphate hydrolases"/>
    <property type="match status" value="2"/>
</dbReference>
<dbReference type="Proteomes" id="UP000683507">
    <property type="component" value="Chromosome"/>
</dbReference>
<dbReference type="Pfam" id="PF00005">
    <property type="entry name" value="ABC_tran"/>
    <property type="match status" value="2"/>
</dbReference>
<dbReference type="FunFam" id="3.40.50.300:FF:000070">
    <property type="entry name" value="Putative ABC transporter ATP-binding component"/>
    <property type="match status" value="1"/>
</dbReference>
<proteinExistence type="inferred from homology"/>
<name>A0A916JNT1_9FLAO</name>
<dbReference type="CDD" id="cd03221">
    <property type="entry name" value="ABCF_EF-3"/>
    <property type="match status" value="2"/>
</dbReference>
<dbReference type="EMBL" id="OU015584">
    <property type="protein sequence ID" value="CAG5084364.1"/>
    <property type="molecule type" value="Genomic_DNA"/>
</dbReference>
<keyword evidence="3 9" id="KW-0067">ATP-binding</keyword>
<evidence type="ECO:0000259" key="8">
    <source>
        <dbReference type="PROSITE" id="PS50893"/>
    </source>
</evidence>
<evidence type="ECO:0000256" key="5">
    <source>
        <dbReference type="ARBA" id="ARBA00074044"/>
    </source>
</evidence>
<keyword evidence="1" id="KW-0677">Repeat</keyword>
<organism evidence="9 10">
    <name type="scientific">Parvicella tangerina</name>
    <dbReference type="NCBI Taxonomy" id="2829795"/>
    <lineage>
        <taxon>Bacteria</taxon>
        <taxon>Pseudomonadati</taxon>
        <taxon>Bacteroidota</taxon>
        <taxon>Flavobacteriia</taxon>
        <taxon>Flavobacteriales</taxon>
        <taxon>Parvicellaceae</taxon>
        <taxon>Parvicella</taxon>
    </lineage>
</organism>
<dbReference type="SUPFAM" id="SSF52540">
    <property type="entry name" value="P-loop containing nucleoside triphosphate hydrolases"/>
    <property type="match status" value="2"/>
</dbReference>
<dbReference type="InterPro" id="IPR051309">
    <property type="entry name" value="ABCF_ATPase"/>
</dbReference>